<proteinExistence type="predicted"/>
<comment type="caution">
    <text evidence="3">The sequence shown here is derived from an EMBL/GenBank/DDBJ whole genome shotgun (WGS) entry which is preliminary data.</text>
</comment>
<gene>
    <name evidence="3" type="ORF">Ahu01nite_057780</name>
</gene>
<name>A0ABQ3ZVU1_9ACTN</name>
<evidence type="ECO:0000256" key="1">
    <source>
        <dbReference type="SAM" id="MobiDB-lite"/>
    </source>
</evidence>
<evidence type="ECO:0000256" key="2">
    <source>
        <dbReference type="SAM" id="Phobius"/>
    </source>
</evidence>
<keyword evidence="2" id="KW-0472">Membrane</keyword>
<keyword evidence="2" id="KW-0812">Transmembrane</keyword>
<sequence>MLSFSDMSRTGRGPSGESTMQNEDGRRRPAAGWSARDRIVAVAAGTGAATVVAIAGLALADAPTAAYGAAGAVGASALTAVKVYLGRKPS</sequence>
<feature type="transmembrane region" description="Helical" evidence="2">
    <location>
        <begin position="39"/>
        <end position="59"/>
    </location>
</feature>
<evidence type="ECO:0000313" key="4">
    <source>
        <dbReference type="Proteomes" id="UP000603200"/>
    </source>
</evidence>
<dbReference type="EMBL" id="BOMN01000085">
    <property type="protein sequence ID" value="GIE22676.1"/>
    <property type="molecule type" value="Genomic_DNA"/>
</dbReference>
<dbReference type="Proteomes" id="UP000603200">
    <property type="component" value="Unassembled WGS sequence"/>
</dbReference>
<keyword evidence="4" id="KW-1185">Reference proteome</keyword>
<organism evidence="3 4">
    <name type="scientific">Winogradskya humida</name>
    <dbReference type="NCBI Taxonomy" id="113566"/>
    <lineage>
        <taxon>Bacteria</taxon>
        <taxon>Bacillati</taxon>
        <taxon>Actinomycetota</taxon>
        <taxon>Actinomycetes</taxon>
        <taxon>Micromonosporales</taxon>
        <taxon>Micromonosporaceae</taxon>
        <taxon>Winogradskya</taxon>
    </lineage>
</organism>
<accession>A0ABQ3ZVU1</accession>
<keyword evidence="2" id="KW-1133">Transmembrane helix</keyword>
<feature type="transmembrane region" description="Helical" evidence="2">
    <location>
        <begin position="65"/>
        <end position="85"/>
    </location>
</feature>
<evidence type="ECO:0000313" key="3">
    <source>
        <dbReference type="EMBL" id="GIE22676.1"/>
    </source>
</evidence>
<reference evidence="3 4" key="1">
    <citation type="submission" date="2021-01" db="EMBL/GenBank/DDBJ databases">
        <title>Whole genome shotgun sequence of Actinoplanes humidus NBRC 14915.</title>
        <authorList>
            <person name="Komaki H."/>
            <person name="Tamura T."/>
        </authorList>
    </citation>
    <scope>NUCLEOTIDE SEQUENCE [LARGE SCALE GENOMIC DNA]</scope>
    <source>
        <strain evidence="3 4">NBRC 14915</strain>
    </source>
</reference>
<protein>
    <submittedName>
        <fullName evidence="3">Uncharacterized protein</fullName>
    </submittedName>
</protein>
<feature type="region of interest" description="Disordered" evidence="1">
    <location>
        <begin position="1"/>
        <end position="33"/>
    </location>
</feature>